<keyword evidence="1" id="KW-0812">Transmembrane</keyword>
<name>A0A419V963_9BACL</name>
<dbReference type="InterPro" id="IPR007165">
    <property type="entry name" value="Phage_holin_4_2"/>
</dbReference>
<reference evidence="2 3" key="1">
    <citation type="submission" date="2018-09" db="EMBL/GenBank/DDBJ databases">
        <title>Genomic Encyclopedia of Archaeal and Bacterial Type Strains, Phase II (KMG-II): from individual species to whole genera.</title>
        <authorList>
            <person name="Goeker M."/>
        </authorList>
    </citation>
    <scope>NUCLEOTIDE SEQUENCE [LARGE SCALE GENOMIC DNA]</scope>
    <source>
        <strain evidence="2 3">DSM 17008</strain>
    </source>
</reference>
<keyword evidence="3" id="KW-1185">Reference proteome</keyword>
<dbReference type="EMBL" id="RAPK01000006">
    <property type="protein sequence ID" value="RKD76550.1"/>
    <property type="molecule type" value="Genomic_DNA"/>
</dbReference>
<keyword evidence="1" id="KW-1133">Transmembrane helix</keyword>
<comment type="caution">
    <text evidence="2">The sequence shown here is derived from an EMBL/GenBank/DDBJ whole genome shotgun (WGS) entry which is preliminary data.</text>
</comment>
<proteinExistence type="predicted"/>
<feature type="transmembrane region" description="Helical" evidence="1">
    <location>
        <begin position="88"/>
        <end position="113"/>
    </location>
</feature>
<dbReference type="OrthoDB" id="7205479at2"/>
<accession>A0A419V963</accession>
<organism evidence="2 3">
    <name type="scientific">Sinobaca qinghaiensis</name>
    <dbReference type="NCBI Taxonomy" id="342944"/>
    <lineage>
        <taxon>Bacteria</taxon>
        <taxon>Bacillati</taxon>
        <taxon>Bacillota</taxon>
        <taxon>Bacilli</taxon>
        <taxon>Bacillales</taxon>
        <taxon>Sporolactobacillaceae</taxon>
        <taxon>Sinobaca</taxon>
    </lineage>
</organism>
<gene>
    <name evidence="2" type="ORF">ATL39_0769</name>
</gene>
<protein>
    <submittedName>
        <fullName evidence="2">Putative membrane protein</fullName>
    </submittedName>
</protein>
<dbReference type="RefSeq" id="WP_120191942.1">
    <property type="nucleotide sequence ID" value="NZ_RAPK01000006.1"/>
</dbReference>
<dbReference type="PANTHER" id="PTHR37309:SF1">
    <property type="entry name" value="SLR0284 PROTEIN"/>
    <property type="match status" value="1"/>
</dbReference>
<feature type="transmembrane region" description="Helical" evidence="1">
    <location>
        <begin position="54"/>
        <end position="82"/>
    </location>
</feature>
<evidence type="ECO:0000313" key="3">
    <source>
        <dbReference type="Proteomes" id="UP000285120"/>
    </source>
</evidence>
<keyword evidence="1" id="KW-0472">Membrane</keyword>
<dbReference type="Pfam" id="PF04020">
    <property type="entry name" value="Phage_holin_4_2"/>
    <property type="match status" value="1"/>
</dbReference>
<evidence type="ECO:0000256" key="1">
    <source>
        <dbReference type="SAM" id="Phobius"/>
    </source>
</evidence>
<sequence length="122" mass="13014">MVGCLTPFLINTLTLMAVAGVFNGFYLEGFGAALMAGIILTVVNFFIRPLLVLLTLPFTVVTFGLFIFVINALMLMLTAALMGSSFEISGFGMALLASVIIALLNMVLSNFIADPLSKGSRR</sequence>
<feature type="transmembrane region" description="Helical" evidence="1">
    <location>
        <begin position="29"/>
        <end position="47"/>
    </location>
</feature>
<dbReference type="PANTHER" id="PTHR37309">
    <property type="entry name" value="SLR0284 PROTEIN"/>
    <property type="match status" value="1"/>
</dbReference>
<dbReference type="AlphaFoldDB" id="A0A419V963"/>
<evidence type="ECO:0000313" key="2">
    <source>
        <dbReference type="EMBL" id="RKD76550.1"/>
    </source>
</evidence>
<dbReference type="Proteomes" id="UP000285120">
    <property type="component" value="Unassembled WGS sequence"/>
</dbReference>